<evidence type="ECO:0000259" key="4">
    <source>
        <dbReference type="SMART" id="SM00849"/>
    </source>
</evidence>
<feature type="domain" description="Metallo-beta-lactamase" evidence="4">
    <location>
        <begin position="20"/>
        <end position="212"/>
    </location>
</feature>
<sequence length="240" mass="26040">MVKTTWGPVTQLNFLPRLFPMNCYLIEEDDGITLIDACMPFVAKGILTAIEATGKPLSRILLTHAHDDHIGAVPFLKQKFPDVQIGISRRDASILKGDRSLLSQEAQTPIKGAIPKKALFSPDFLIDDNDRIGSLVAVASPGHTPGHFAFLETTSNTLIAGDAFQTKGGLAVSGHMKWSFPFPAMATWHTPTAIESARKLLNLNPSVLVVGHGYALHQPADAIDRAINEAEKQLSRRKSG</sequence>
<evidence type="ECO:0000256" key="3">
    <source>
        <dbReference type="ARBA" id="ARBA00048505"/>
    </source>
</evidence>
<dbReference type="InterPro" id="IPR050855">
    <property type="entry name" value="NDM-1-like"/>
</dbReference>
<name>A0ABV1KUN3_9BACL</name>
<evidence type="ECO:0000313" key="5">
    <source>
        <dbReference type="EMBL" id="MEQ4483700.1"/>
    </source>
</evidence>
<organism evidence="5 6">
    <name type="scientific">Cohnella silvisoli</name>
    <dbReference type="NCBI Taxonomy" id="2873699"/>
    <lineage>
        <taxon>Bacteria</taxon>
        <taxon>Bacillati</taxon>
        <taxon>Bacillota</taxon>
        <taxon>Bacilli</taxon>
        <taxon>Bacillales</taxon>
        <taxon>Paenibacillaceae</taxon>
        <taxon>Cohnella</taxon>
    </lineage>
</organism>
<dbReference type="Pfam" id="PF00753">
    <property type="entry name" value="Lactamase_B"/>
    <property type="match status" value="1"/>
</dbReference>
<proteinExistence type="predicted"/>
<comment type="catalytic activity">
    <reaction evidence="3">
        <text>3',5'-cyclic UMP + H2O = UMP + H(+)</text>
        <dbReference type="Rhea" id="RHEA:70575"/>
        <dbReference type="ChEBI" id="CHEBI:15377"/>
        <dbReference type="ChEBI" id="CHEBI:15378"/>
        <dbReference type="ChEBI" id="CHEBI:57865"/>
        <dbReference type="ChEBI" id="CHEBI:184387"/>
    </reaction>
    <physiologicalReaction direction="left-to-right" evidence="3">
        <dbReference type="Rhea" id="RHEA:70576"/>
    </physiologicalReaction>
</comment>
<keyword evidence="6" id="KW-1185">Reference proteome</keyword>
<dbReference type="RefSeq" id="WP_232186129.1">
    <property type="nucleotide sequence ID" value="NZ_JAIOAP010000007.1"/>
</dbReference>
<accession>A0ABV1KUN3</accession>
<dbReference type="Proteomes" id="UP001493487">
    <property type="component" value="Unassembled WGS sequence"/>
</dbReference>
<dbReference type="InterPro" id="IPR036866">
    <property type="entry name" value="RibonucZ/Hydroxyglut_hydro"/>
</dbReference>
<dbReference type="PANTHER" id="PTHR42951">
    <property type="entry name" value="METALLO-BETA-LACTAMASE DOMAIN-CONTAINING"/>
    <property type="match status" value="1"/>
</dbReference>
<dbReference type="CDD" id="cd07721">
    <property type="entry name" value="yflN-like_MBL-fold"/>
    <property type="match status" value="1"/>
</dbReference>
<gene>
    <name evidence="5" type="ORF">QJS35_14995</name>
</gene>
<dbReference type="EMBL" id="JASKHM010000008">
    <property type="protein sequence ID" value="MEQ4483700.1"/>
    <property type="molecule type" value="Genomic_DNA"/>
</dbReference>
<evidence type="ECO:0000313" key="6">
    <source>
        <dbReference type="Proteomes" id="UP001493487"/>
    </source>
</evidence>
<comment type="function">
    <text evidence="2">Counteracts the endogenous Pycsar antiviral defense system. Phosphodiesterase that enables metal-dependent hydrolysis of host cyclic nucleotide Pycsar defense signals such as cCMP and cUMP.</text>
</comment>
<reference evidence="5 6" key="1">
    <citation type="journal article" date="2023" name="Genome Announc.">
        <title>Pan-Genome Analyses of the Genus Cohnella and Proposal of the Novel Species Cohnella silvisoli sp. nov., Isolated from Forest Soil.</title>
        <authorList>
            <person name="Wang C."/>
            <person name="Mao L."/>
            <person name="Bao G."/>
            <person name="Zhu H."/>
        </authorList>
    </citation>
    <scope>NUCLEOTIDE SEQUENCE [LARGE SCALE GENOMIC DNA]</scope>
    <source>
        <strain evidence="5 6">NL03-T5-1</strain>
    </source>
</reference>
<dbReference type="PANTHER" id="PTHR42951:SF9">
    <property type="entry name" value="METAL-DEPENDENT HYDROLASE"/>
    <property type="match status" value="1"/>
</dbReference>
<dbReference type="SMART" id="SM00849">
    <property type="entry name" value="Lactamase_B"/>
    <property type="match status" value="1"/>
</dbReference>
<dbReference type="Gene3D" id="3.60.15.10">
    <property type="entry name" value="Ribonuclease Z/Hydroxyacylglutathione hydrolase-like"/>
    <property type="match status" value="1"/>
</dbReference>
<protein>
    <submittedName>
        <fullName evidence="5">MBL fold metallo-hydrolase</fullName>
    </submittedName>
</protein>
<comment type="catalytic activity">
    <reaction evidence="1">
        <text>3',5'-cyclic CMP + H2O = CMP + H(+)</text>
        <dbReference type="Rhea" id="RHEA:72675"/>
        <dbReference type="ChEBI" id="CHEBI:15377"/>
        <dbReference type="ChEBI" id="CHEBI:15378"/>
        <dbReference type="ChEBI" id="CHEBI:58003"/>
        <dbReference type="ChEBI" id="CHEBI:60377"/>
    </reaction>
    <physiologicalReaction direction="left-to-right" evidence="1">
        <dbReference type="Rhea" id="RHEA:72676"/>
    </physiologicalReaction>
</comment>
<dbReference type="SUPFAM" id="SSF56281">
    <property type="entry name" value="Metallo-hydrolase/oxidoreductase"/>
    <property type="match status" value="1"/>
</dbReference>
<evidence type="ECO:0000256" key="1">
    <source>
        <dbReference type="ARBA" id="ARBA00034221"/>
    </source>
</evidence>
<evidence type="ECO:0000256" key="2">
    <source>
        <dbReference type="ARBA" id="ARBA00034301"/>
    </source>
</evidence>
<comment type="caution">
    <text evidence="5">The sequence shown here is derived from an EMBL/GenBank/DDBJ whole genome shotgun (WGS) entry which is preliminary data.</text>
</comment>
<dbReference type="InterPro" id="IPR001279">
    <property type="entry name" value="Metallo-B-lactamas"/>
</dbReference>